<sequence length="92" mass="10884">MENLQKHNCSEEVLIIPVEIQYHYATPPCLKLDLLLSQMEVDYGLPIQKIGKYPSEKHNNIFYQRLPRLGKYLISHMEGLYHNHYNCHFPDA</sequence>
<reference evidence="2" key="2">
    <citation type="submission" date="2016-01" db="EMBL/GenBank/DDBJ databases">
        <title>Diatom-associated endosymboitic cyanobacterium lacks core nitrogen metabolism enzymes.</title>
        <authorList>
            <person name="Hilton J.A."/>
            <person name="Foster R.A."/>
            <person name="Tripp H.J."/>
            <person name="Carter B.J."/>
            <person name="Zehr J.P."/>
            <person name="Villareal T.A."/>
        </authorList>
    </citation>
    <scope>NUCLEOTIDE SEQUENCE [LARGE SCALE GENOMIC DNA]</scope>
    <source>
        <strain evidence="2">HH01</strain>
    </source>
</reference>
<proteinExistence type="predicted"/>
<reference evidence="1 2" key="1">
    <citation type="submission" date="2012-05" db="EMBL/GenBank/DDBJ databases">
        <authorList>
            <person name="Hilton J."/>
        </authorList>
    </citation>
    <scope>NUCLEOTIDE SEQUENCE [LARGE SCALE GENOMIC DNA]</scope>
    <source>
        <strain evidence="1 2">HH01</strain>
    </source>
</reference>
<accession>M1WST7</accession>
<name>M1WST7_9NOST</name>
<evidence type="ECO:0000313" key="1">
    <source>
        <dbReference type="EMBL" id="CCH67639.1"/>
    </source>
</evidence>
<evidence type="ECO:0000313" key="2">
    <source>
        <dbReference type="Proteomes" id="UP000053051"/>
    </source>
</evidence>
<dbReference type="STRING" id="1165094.RINTHH_14840"/>
<keyword evidence="2" id="KW-1185">Reference proteome</keyword>
<organism evidence="1 2">
    <name type="scientific">Richelia intracellularis HH01</name>
    <dbReference type="NCBI Taxonomy" id="1165094"/>
    <lineage>
        <taxon>Bacteria</taxon>
        <taxon>Bacillati</taxon>
        <taxon>Cyanobacteriota</taxon>
        <taxon>Cyanophyceae</taxon>
        <taxon>Nostocales</taxon>
        <taxon>Nostocaceae</taxon>
        <taxon>Richelia</taxon>
    </lineage>
</organism>
<protein>
    <submittedName>
        <fullName evidence="1">Uncharacterized protein</fullName>
    </submittedName>
</protein>
<dbReference type="AlphaFoldDB" id="M1WST7"/>
<comment type="caution">
    <text evidence="1">The sequence shown here is derived from an EMBL/GenBank/DDBJ whole genome shotgun (WGS) entry which is preliminary data.</text>
</comment>
<dbReference type="EMBL" id="CAIY01000052">
    <property type="protein sequence ID" value="CCH67639.1"/>
    <property type="molecule type" value="Genomic_DNA"/>
</dbReference>
<dbReference type="Proteomes" id="UP000053051">
    <property type="component" value="Unassembled WGS sequence"/>
</dbReference>
<gene>
    <name evidence="1" type="ORF">RINTHH_14840</name>
</gene>